<dbReference type="EMBL" id="CP029480">
    <property type="protein sequence ID" value="AWV97396.1"/>
    <property type="molecule type" value="Genomic_DNA"/>
</dbReference>
<dbReference type="RefSeq" id="WP_111370498.1">
    <property type="nucleotide sequence ID" value="NZ_CP029480.1"/>
</dbReference>
<keyword evidence="3" id="KW-1185">Reference proteome</keyword>
<feature type="chain" id="PRO_5016284246" evidence="1">
    <location>
        <begin position="22"/>
        <end position="183"/>
    </location>
</feature>
<evidence type="ECO:0000313" key="3">
    <source>
        <dbReference type="Proteomes" id="UP000249873"/>
    </source>
</evidence>
<gene>
    <name evidence="2" type="ORF">DJ013_04095</name>
</gene>
<evidence type="ECO:0000256" key="1">
    <source>
        <dbReference type="SAM" id="SignalP"/>
    </source>
</evidence>
<proteinExistence type="predicted"/>
<evidence type="ECO:0000313" key="2">
    <source>
        <dbReference type="EMBL" id="AWV97396.1"/>
    </source>
</evidence>
<keyword evidence="1" id="KW-0732">Signal</keyword>
<organism evidence="2 3">
    <name type="scientific">Arcticibacterium luteifluviistationis</name>
    <dbReference type="NCBI Taxonomy" id="1784714"/>
    <lineage>
        <taxon>Bacteria</taxon>
        <taxon>Pseudomonadati</taxon>
        <taxon>Bacteroidota</taxon>
        <taxon>Cytophagia</taxon>
        <taxon>Cytophagales</taxon>
        <taxon>Leadbetterellaceae</taxon>
        <taxon>Arcticibacterium</taxon>
    </lineage>
</organism>
<accession>A0A2Z4G8C6</accession>
<dbReference type="Proteomes" id="UP000249873">
    <property type="component" value="Chromosome"/>
</dbReference>
<dbReference type="KEGG" id="als:DJ013_04095"/>
<sequence length="183" mass="20143">MKSRKYLFFFILSLAFLNVKAQLLSALTTSGSIDGNDWVTSIDANSVIEPGTDYASDFHIESEINQNTIDVSPLLSAIVPLFGWRISVSRNYENWHPALNLSVRRSGNGTGYAIIRVLQSDINPSISGGNTYQVIPPAPESAEFFSGKAKYRDIPIQYKLSGLSVLIPTKTYSTDVTYTIIGL</sequence>
<dbReference type="AlphaFoldDB" id="A0A2Z4G8C6"/>
<feature type="signal peptide" evidence="1">
    <location>
        <begin position="1"/>
        <end position="21"/>
    </location>
</feature>
<reference evidence="2 3" key="1">
    <citation type="submission" date="2018-05" db="EMBL/GenBank/DDBJ databases">
        <title>Complete genome sequence of Arcticibacterium luteifluviistationis SM1504T, a cytophagaceae bacterium isolated from Arctic surface seawater.</title>
        <authorList>
            <person name="Li Y."/>
            <person name="Qin Q.-L."/>
        </authorList>
    </citation>
    <scope>NUCLEOTIDE SEQUENCE [LARGE SCALE GENOMIC DNA]</scope>
    <source>
        <strain evidence="2 3">SM1504</strain>
    </source>
</reference>
<name>A0A2Z4G8C6_9BACT</name>
<dbReference type="OrthoDB" id="964707at2"/>
<protein>
    <submittedName>
        <fullName evidence="2">Uncharacterized protein</fullName>
    </submittedName>
</protein>